<name>A0A1W2FIV3_KIBAR</name>
<feature type="region of interest" description="Disordered" evidence="1">
    <location>
        <begin position="1"/>
        <end position="40"/>
    </location>
</feature>
<evidence type="ECO:0000256" key="1">
    <source>
        <dbReference type="SAM" id="MobiDB-lite"/>
    </source>
</evidence>
<proteinExistence type="predicted"/>
<reference evidence="2 3" key="1">
    <citation type="submission" date="2017-04" db="EMBL/GenBank/DDBJ databases">
        <authorList>
            <person name="Afonso C.L."/>
            <person name="Miller P.J."/>
            <person name="Scott M.A."/>
            <person name="Spackman E."/>
            <person name="Goraichik I."/>
            <person name="Dimitrov K.M."/>
            <person name="Suarez D.L."/>
            <person name="Swayne D.E."/>
        </authorList>
    </citation>
    <scope>NUCLEOTIDE SEQUENCE [LARGE SCALE GENOMIC DNA]</scope>
    <source>
        <strain evidence="2 3">DSM 43828</strain>
    </source>
</reference>
<dbReference type="AlphaFoldDB" id="A0A1W2FIV3"/>
<evidence type="ECO:0000313" key="2">
    <source>
        <dbReference type="EMBL" id="SMD21626.1"/>
    </source>
</evidence>
<dbReference type="Proteomes" id="UP000192674">
    <property type="component" value="Unassembled WGS sequence"/>
</dbReference>
<evidence type="ECO:0000313" key="3">
    <source>
        <dbReference type="Proteomes" id="UP000192674"/>
    </source>
</evidence>
<keyword evidence="3" id="KW-1185">Reference proteome</keyword>
<sequence length="40" mass="4237">MRNEGGLPGFLPERAAGAPSQIEPWQAQKAGMEAKAKEPS</sequence>
<dbReference type="EMBL" id="FWXV01000007">
    <property type="protein sequence ID" value="SMD21626.1"/>
    <property type="molecule type" value="Genomic_DNA"/>
</dbReference>
<accession>A0A1W2FIV3</accession>
<organism evidence="2 3">
    <name type="scientific">Kibdelosporangium aridum</name>
    <dbReference type="NCBI Taxonomy" id="2030"/>
    <lineage>
        <taxon>Bacteria</taxon>
        <taxon>Bacillati</taxon>
        <taxon>Actinomycetota</taxon>
        <taxon>Actinomycetes</taxon>
        <taxon>Pseudonocardiales</taxon>
        <taxon>Pseudonocardiaceae</taxon>
        <taxon>Kibdelosporangium</taxon>
    </lineage>
</organism>
<protein>
    <submittedName>
        <fullName evidence="2">Uncharacterized protein</fullName>
    </submittedName>
</protein>
<gene>
    <name evidence="2" type="ORF">SAMN05661093_06926</name>
</gene>